<keyword evidence="2" id="KW-1185">Reference proteome</keyword>
<proteinExistence type="predicted"/>
<organism evidence="1 2">
    <name type="scientific">Thalictrum thalictroides</name>
    <name type="common">Rue-anemone</name>
    <name type="synonym">Anemone thalictroides</name>
    <dbReference type="NCBI Taxonomy" id="46969"/>
    <lineage>
        <taxon>Eukaryota</taxon>
        <taxon>Viridiplantae</taxon>
        <taxon>Streptophyta</taxon>
        <taxon>Embryophyta</taxon>
        <taxon>Tracheophyta</taxon>
        <taxon>Spermatophyta</taxon>
        <taxon>Magnoliopsida</taxon>
        <taxon>Ranunculales</taxon>
        <taxon>Ranunculaceae</taxon>
        <taxon>Thalictroideae</taxon>
        <taxon>Thalictrum</taxon>
    </lineage>
</organism>
<gene>
    <name evidence="1" type="ORF">FRX31_034642</name>
</gene>
<evidence type="ECO:0000313" key="1">
    <source>
        <dbReference type="EMBL" id="KAF5175771.1"/>
    </source>
</evidence>
<accession>A0A7J6UTI5</accession>
<dbReference type="AlphaFoldDB" id="A0A7J6UTI5"/>
<comment type="caution">
    <text evidence="1">The sequence shown here is derived from an EMBL/GenBank/DDBJ whole genome shotgun (WGS) entry which is preliminary data.</text>
</comment>
<dbReference type="EMBL" id="JABWDY010043622">
    <property type="protein sequence ID" value="KAF5175771.1"/>
    <property type="molecule type" value="Genomic_DNA"/>
</dbReference>
<protein>
    <submittedName>
        <fullName evidence="1">Uncharacterized protein</fullName>
    </submittedName>
</protein>
<reference evidence="1 2" key="1">
    <citation type="submission" date="2020-06" db="EMBL/GenBank/DDBJ databases">
        <title>Transcriptomic and genomic resources for Thalictrum thalictroides and T. hernandezii: Facilitating candidate gene discovery in an emerging model plant lineage.</title>
        <authorList>
            <person name="Arias T."/>
            <person name="Riano-Pachon D.M."/>
            <person name="Di Stilio V.S."/>
        </authorList>
    </citation>
    <scope>NUCLEOTIDE SEQUENCE [LARGE SCALE GENOMIC DNA]</scope>
    <source>
        <strain evidence="2">cv. WT478/WT964</strain>
        <tissue evidence="1">Leaves</tissue>
    </source>
</reference>
<name>A0A7J6UTI5_THATH</name>
<evidence type="ECO:0000313" key="2">
    <source>
        <dbReference type="Proteomes" id="UP000554482"/>
    </source>
</evidence>
<sequence length="172" mass="19190">MLHDAVRVQPSMEEFPPLQRTLADPSTHIRDLLRIPTDLTEIPSQQGFSTTGVRVSETRVSDAAAIELPFYLKSDRDSDRKSLSRLSLPFLSVAGYRKEGGFGLQVLRPEPIAWGPANSSLLVGRTIEQDAALEELNQIRKRYRVILLALKRWSPSSVSVNSFLWGSSEAIT</sequence>
<dbReference type="Proteomes" id="UP000554482">
    <property type="component" value="Unassembled WGS sequence"/>
</dbReference>